<proteinExistence type="predicted"/>
<accession>A0ABS8VA08</accession>
<feature type="transmembrane region" description="Helical" evidence="1">
    <location>
        <begin position="36"/>
        <end position="56"/>
    </location>
</feature>
<keyword evidence="1" id="KW-0812">Transmembrane</keyword>
<reference evidence="2 3" key="1">
    <citation type="journal article" date="2021" name="BMC Genomics">
        <title>Datura genome reveals duplications of psychoactive alkaloid biosynthetic genes and high mutation rate following tissue culture.</title>
        <authorList>
            <person name="Rajewski A."/>
            <person name="Carter-House D."/>
            <person name="Stajich J."/>
            <person name="Litt A."/>
        </authorList>
    </citation>
    <scope>NUCLEOTIDE SEQUENCE [LARGE SCALE GENOMIC DNA]</scope>
    <source>
        <strain evidence="2">AR-01</strain>
    </source>
</reference>
<dbReference type="Proteomes" id="UP000823775">
    <property type="component" value="Unassembled WGS sequence"/>
</dbReference>
<dbReference type="EMBL" id="JACEIK010004064">
    <property type="protein sequence ID" value="MCD9644036.1"/>
    <property type="molecule type" value="Genomic_DNA"/>
</dbReference>
<organism evidence="2 3">
    <name type="scientific">Datura stramonium</name>
    <name type="common">Jimsonweed</name>
    <name type="synonym">Common thornapple</name>
    <dbReference type="NCBI Taxonomy" id="4076"/>
    <lineage>
        <taxon>Eukaryota</taxon>
        <taxon>Viridiplantae</taxon>
        <taxon>Streptophyta</taxon>
        <taxon>Embryophyta</taxon>
        <taxon>Tracheophyta</taxon>
        <taxon>Spermatophyta</taxon>
        <taxon>Magnoliopsida</taxon>
        <taxon>eudicotyledons</taxon>
        <taxon>Gunneridae</taxon>
        <taxon>Pentapetalae</taxon>
        <taxon>asterids</taxon>
        <taxon>lamiids</taxon>
        <taxon>Solanales</taxon>
        <taxon>Solanaceae</taxon>
        <taxon>Solanoideae</taxon>
        <taxon>Datureae</taxon>
        <taxon>Datura</taxon>
    </lineage>
</organism>
<evidence type="ECO:0000313" key="3">
    <source>
        <dbReference type="Proteomes" id="UP000823775"/>
    </source>
</evidence>
<gene>
    <name evidence="2" type="ORF">HAX54_032007</name>
</gene>
<evidence type="ECO:0000256" key="1">
    <source>
        <dbReference type="SAM" id="Phobius"/>
    </source>
</evidence>
<comment type="caution">
    <text evidence="2">The sequence shown here is derived from an EMBL/GenBank/DDBJ whole genome shotgun (WGS) entry which is preliminary data.</text>
</comment>
<keyword evidence="1" id="KW-1133">Transmembrane helix</keyword>
<keyword evidence="1" id="KW-0472">Membrane</keyword>
<sequence length="115" mass="13421">MDIIVEAINQYYKGDSYSPINSSVYDEKQYYREDQISWLASIVSYTTPIFLTTLLARIFKWDLTLRANPGQVGVPNLPREDKYIKANQVMDINKINDEINFVVQRHLEFLITIDA</sequence>
<protein>
    <submittedName>
        <fullName evidence="2">Uncharacterized protein</fullName>
    </submittedName>
</protein>
<evidence type="ECO:0000313" key="2">
    <source>
        <dbReference type="EMBL" id="MCD9644036.1"/>
    </source>
</evidence>
<keyword evidence="3" id="KW-1185">Reference proteome</keyword>
<name>A0ABS8VA08_DATST</name>